<gene>
    <name evidence="7" type="ORF">MXMO3_02270</name>
</gene>
<dbReference type="InterPro" id="IPR007016">
    <property type="entry name" value="O-antigen_ligase-rel_domated"/>
</dbReference>
<dbReference type="Proteomes" id="UP000258927">
    <property type="component" value="Chromosome"/>
</dbReference>
<feature type="transmembrane region" description="Helical" evidence="5">
    <location>
        <begin position="130"/>
        <end position="152"/>
    </location>
</feature>
<evidence type="ECO:0000313" key="7">
    <source>
        <dbReference type="EMBL" id="AVX04784.1"/>
    </source>
</evidence>
<feature type="transmembrane region" description="Helical" evidence="5">
    <location>
        <begin position="248"/>
        <end position="267"/>
    </location>
</feature>
<dbReference type="InterPro" id="IPR051533">
    <property type="entry name" value="WaaL-like"/>
</dbReference>
<dbReference type="PANTHER" id="PTHR37422">
    <property type="entry name" value="TEICHURONIC ACID BIOSYNTHESIS PROTEIN TUAE"/>
    <property type="match status" value="1"/>
</dbReference>
<sequence length="419" mass="46840">MSITTPLSNDTTDRGVPLLAHAAMRFLVPIWIGSGFFVLFEPAPYELLFFAVFALAIVGGMKMHWRTNNLLIAILCFIPPAYIAVTQIKYGTLMEALIFTTVTLFLMLTGYFIANYVSENPWRRMRTINKAYLFAALLSAILGTTAYLGILPGGDIFLRFGRAKAMFNDPNVYGPFLMLPTAYVFQRILLGKPKDMLVNSIFFLILFVGIFVSFSRGAWGHLVVTAGLVFLFNFLLEATAREKLRMIVLAILGTIGLFIALLGLLSIPEVQELFVQRFALVQSYDGGETGRFGRQAWGYALALQTPLGTGPSQFSSMRITEEPHNTYLKVFLDYGWFGGMAFVWMVLMTLNRGIRCMAIASPNRLLLIPALATFIPLSIEAAIIDVDHWRHYFLVMGVIWGVTSGYDKVGPPRAERYLP</sequence>
<feature type="transmembrane region" description="Helical" evidence="5">
    <location>
        <begin position="172"/>
        <end position="189"/>
    </location>
</feature>
<dbReference type="STRING" id="1122213.GCA_000423365_02588"/>
<evidence type="ECO:0000259" key="6">
    <source>
        <dbReference type="Pfam" id="PF04932"/>
    </source>
</evidence>
<feature type="transmembrane region" description="Helical" evidence="5">
    <location>
        <begin position="196"/>
        <end position="212"/>
    </location>
</feature>
<feature type="domain" description="O-antigen ligase-related" evidence="6">
    <location>
        <begin position="202"/>
        <end position="343"/>
    </location>
</feature>
<dbReference type="RefSeq" id="WP_117395919.1">
    <property type="nucleotide sequence ID" value="NZ_CP021330.1"/>
</dbReference>
<keyword evidence="2 5" id="KW-0812">Transmembrane</keyword>
<accession>A0A2R4MFW6</accession>
<comment type="subcellular location">
    <subcellularLocation>
        <location evidence="1">Membrane</location>
        <topology evidence="1">Multi-pass membrane protein</topology>
    </subcellularLocation>
</comment>
<feature type="transmembrane region" description="Helical" evidence="5">
    <location>
        <begin position="18"/>
        <end position="39"/>
    </location>
</feature>
<evidence type="ECO:0000256" key="1">
    <source>
        <dbReference type="ARBA" id="ARBA00004141"/>
    </source>
</evidence>
<keyword evidence="3 5" id="KW-1133">Transmembrane helix</keyword>
<reference evidence="7 8" key="1">
    <citation type="submission" date="2017-05" db="EMBL/GenBank/DDBJ databases">
        <title>Genome Analysis of Maritalea myrionectae HL2708#5.</title>
        <authorList>
            <consortium name="Cotde Inc.-PKNU"/>
            <person name="Jang D."/>
            <person name="Oh H.-M."/>
        </authorList>
    </citation>
    <scope>NUCLEOTIDE SEQUENCE [LARGE SCALE GENOMIC DNA]</scope>
    <source>
        <strain evidence="7 8">HL2708#5</strain>
    </source>
</reference>
<protein>
    <recommendedName>
        <fullName evidence="6">O-antigen ligase-related domain-containing protein</fullName>
    </recommendedName>
</protein>
<feature type="transmembrane region" description="Helical" evidence="5">
    <location>
        <begin position="96"/>
        <end position="118"/>
    </location>
</feature>
<dbReference type="PANTHER" id="PTHR37422:SF21">
    <property type="entry name" value="EXOQ-LIKE PROTEIN"/>
    <property type="match status" value="1"/>
</dbReference>
<dbReference type="GO" id="GO:0016020">
    <property type="term" value="C:membrane"/>
    <property type="evidence" value="ECO:0007669"/>
    <property type="project" value="UniProtKB-SubCell"/>
</dbReference>
<feature type="transmembrane region" description="Helical" evidence="5">
    <location>
        <begin position="218"/>
        <end position="236"/>
    </location>
</feature>
<feature type="transmembrane region" description="Helical" evidence="5">
    <location>
        <begin position="365"/>
        <end position="383"/>
    </location>
</feature>
<keyword evidence="4 5" id="KW-0472">Membrane</keyword>
<feature type="transmembrane region" description="Helical" evidence="5">
    <location>
        <begin position="334"/>
        <end position="353"/>
    </location>
</feature>
<organism evidence="7 8">
    <name type="scientific">Maritalea myrionectae</name>
    <dbReference type="NCBI Taxonomy" id="454601"/>
    <lineage>
        <taxon>Bacteria</taxon>
        <taxon>Pseudomonadati</taxon>
        <taxon>Pseudomonadota</taxon>
        <taxon>Alphaproteobacteria</taxon>
        <taxon>Hyphomicrobiales</taxon>
        <taxon>Devosiaceae</taxon>
        <taxon>Maritalea</taxon>
    </lineage>
</organism>
<evidence type="ECO:0000313" key="8">
    <source>
        <dbReference type="Proteomes" id="UP000258927"/>
    </source>
</evidence>
<dbReference type="AlphaFoldDB" id="A0A2R4MFW6"/>
<dbReference type="KEGG" id="mmyr:MXMO3_02270"/>
<evidence type="ECO:0000256" key="4">
    <source>
        <dbReference type="ARBA" id="ARBA00023136"/>
    </source>
</evidence>
<evidence type="ECO:0000256" key="3">
    <source>
        <dbReference type="ARBA" id="ARBA00022989"/>
    </source>
</evidence>
<dbReference type="Pfam" id="PF04932">
    <property type="entry name" value="Wzy_C"/>
    <property type="match status" value="1"/>
</dbReference>
<proteinExistence type="predicted"/>
<dbReference type="EMBL" id="CP021330">
    <property type="protein sequence ID" value="AVX04784.1"/>
    <property type="molecule type" value="Genomic_DNA"/>
</dbReference>
<feature type="transmembrane region" description="Helical" evidence="5">
    <location>
        <begin position="70"/>
        <end position="90"/>
    </location>
</feature>
<keyword evidence="8" id="KW-1185">Reference proteome</keyword>
<evidence type="ECO:0000256" key="5">
    <source>
        <dbReference type="SAM" id="Phobius"/>
    </source>
</evidence>
<evidence type="ECO:0000256" key="2">
    <source>
        <dbReference type="ARBA" id="ARBA00022692"/>
    </source>
</evidence>
<name>A0A2R4MFW6_9HYPH</name>
<feature type="transmembrane region" description="Helical" evidence="5">
    <location>
        <begin position="45"/>
        <end position="63"/>
    </location>
</feature>